<dbReference type="Gene3D" id="6.10.140.2220">
    <property type="match status" value="1"/>
</dbReference>
<feature type="region of interest" description="Disordered" evidence="8">
    <location>
        <begin position="237"/>
        <end position="259"/>
    </location>
</feature>
<feature type="region of interest" description="Disordered" evidence="8">
    <location>
        <begin position="1339"/>
        <end position="1407"/>
    </location>
</feature>
<dbReference type="PROSITE" id="PS50865">
    <property type="entry name" value="ZF_MYND_2"/>
    <property type="match status" value="1"/>
</dbReference>
<dbReference type="OrthoDB" id="550206at2759"/>
<evidence type="ECO:0000256" key="8">
    <source>
        <dbReference type="SAM" id="MobiDB-lite"/>
    </source>
</evidence>
<evidence type="ECO:0000313" key="11">
    <source>
        <dbReference type="Proteomes" id="UP000613740"/>
    </source>
</evidence>
<proteinExistence type="predicted"/>
<comment type="subcellular location">
    <subcellularLocation>
        <location evidence="1">Nucleus</location>
    </subcellularLocation>
</comment>
<evidence type="ECO:0000256" key="4">
    <source>
        <dbReference type="ARBA" id="ARBA00022833"/>
    </source>
</evidence>
<feature type="compositionally biased region" description="Low complexity" evidence="8">
    <location>
        <begin position="1339"/>
        <end position="1367"/>
    </location>
</feature>
<evidence type="ECO:0000256" key="5">
    <source>
        <dbReference type="ARBA" id="ARBA00023242"/>
    </source>
</evidence>
<feature type="compositionally biased region" description="Gly residues" evidence="8">
    <location>
        <begin position="1674"/>
        <end position="1684"/>
    </location>
</feature>
<dbReference type="SUPFAM" id="SSF144232">
    <property type="entry name" value="HIT/MYND zinc finger-like"/>
    <property type="match status" value="1"/>
</dbReference>
<dbReference type="GO" id="GO:0008270">
    <property type="term" value="F:zinc ion binding"/>
    <property type="evidence" value="ECO:0007669"/>
    <property type="project" value="UniProtKB-KW"/>
</dbReference>
<dbReference type="Proteomes" id="UP000613740">
    <property type="component" value="Unassembled WGS sequence"/>
</dbReference>
<evidence type="ECO:0000256" key="6">
    <source>
        <dbReference type="PROSITE-ProRule" id="PRU00134"/>
    </source>
</evidence>
<feature type="compositionally biased region" description="Low complexity" evidence="8">
    <location>
        <begin position="510"/>
        <end position="523"/>
    </location>
</feature>
<feature type="compositionally biased region" description="Low complexity" evidence="8">
    <location>
        <begin position="237"/>
        <end position="252"/>
    </location>
</feature>
<evidence type="ECO:0000259" key="9">
    <source>
        <dbReference type="PROSITE" id="PS50865"/>
    </source>
</evidence>
<keyword evidence="3 6" id="KW-0863">Zinc-finger</keyword>
<feature type="region of interest" description="Disordered" evidence="8">
    <location>
        <begin position="1481"/>
        <end position="1518"/>
    </location>
</feature>
<dbReference type="EMBL" id="JAEHOD010000036">
    <property type="protein sequence ID" value="KAG2441208.1"/>
    <property type="molecule type" value="Genomic_DNA"/>
</dbReference>
<evidence type="ECO:0000256" key="2">
    <source>
        <dbReference type="ARBA" id="ARBA00022723"/>
    </source>
</evidence>
<feature type="coiled-coil region" evidence="7">
    <location>
        <begin position="1416"/>
        <end position="1480"/>
    </location>
</feature>
<dbReference type="GO" id="GO:0005634">
    <property type="term" value="C:nucleus"/>
    <property type="evidence" value="ECO:0007669"/>
    <property type="project" value="UniProtKB-SubCell"/>
</dbReference>
<evidence type="ECO:0000256" key="7">
    <source>
        <dbReference type="SAM" id="Coils"/>
    </source>
</evidence>
<dbReference type="Pfam" id="PF01753">
    <property type="entry name" value="zf-MYND"/>
    <property type="match status" value="1"/>
</dbReference>
<keyword evidence="11" id="KW-1185">Reference proteome</keyword>
<feature type="region of interest" description="Disordered" evidence="8">
    <location>
        <begin position="990"/>
        <end position="1020"/>
    </location>
</feature>
<evidence type="ECO:0000256" key="3">
    <source>
        <dbReference type="ARBA" id="ARBA00022771"/>
    </source>
</evidence>
<feature type="compositionally biased region" description="Gly residues" evidence="8">
    <location>
        <begin position="1396"/>
        <end position="1406"/>
    </location>
</feature>
<sequence>MAVHRMRVRQYRAGGGSPPDAQMPDMLEFLIRTGTLAVLARRCTQATPRLRWMVQKNGTLCETLSMALIGLEQTHAYAKLAQFELEVSELHLRNVLWDGTRSAVLSQAPDAPIDDMIEAYHADAAADLHPARFISPHGLLHGLRDVVECMTTGIPLPGDSRPAAAAQLERAVRGVRLGAAELRRTGALEHAAAFAEALDVALAGFLEVSRERRTDEVLRCADMLLRAVRVLQVHAGSSSSSSSSMGVMTNSSGGVGGGAGEKGAPAEVGAAAAAAAAAADLAAAAINDLRVVCCGPALSYLVLSAGVTALWHLDGGRWYRISCRQFSHIALGTKRYIAAAKGVAAAEMRADSRPCIGIPDNLEMLLMWLEAAPGGAAAAASPVRRVAAAAAGGDAGSSNSSGGRGSACAGAATGSAPQAGAACRVGGLGAAAAVAGAGGGGAVILDTAGGNTEAAPPAAAGAAVPAAAAAAAAAVAAAAAAAAVVVSTCSRSAVGGTPFASSSCAAASGSQAGSSTSTSTSSTNDNQLPLPPLGPVPGRRLARELVLRVAGAALTSARAWLDQAAAVAASGAAAAVAASGAAAATASGAAVSATGGADAAAARAAAMSADAPNGEPVLRCGLPRRQALILALEALRQSQQLSLWARRRRGEAAAAAAAAAATGITCGGAAVPENPRVAAEELAHWRHVAAACGVLPDLVQRMPGAAAAAAAAGGGSGSGSGAAAGGPSTFTHTAHGAAAAQGVAAAGIAAAATATGDVQAPDERAEALRRLRVSDLLGIPGSGWHPGLPPALVVGPGDRIGPGHMGRPLQLPLPLPLRCALEGGMLPALEQLLRRVGEDVAGPHAALCFGAAYVHMQAWLGLALSGCSSRSSSSRAEEAATAAAGCAGDGGGVRDQGLREAAALVVTYGKLLRRAAAPLLAFADKCCGVGCAGAEVARSAAAAAAGGDFSLLVKQAQHLARDAALLLRSWVDCLLPQRGIGGGALSWQPQANGGVVPEREPHQQQQQQQQQQQPHHQQQQQQVAAAALAALAARQWYPTIASLARRCWFVSTSIFLDDTPLPLGDEELRAGVEGAAASVRVTRSMLGPVVVAAAREFRDAFAGSREFHLMYGPALERLLPPAQRVAAAERTAAKPLQSLKGSAASHQAATLAAAPPPSRCAASLVRHLQSCDVFASLHGQLSMADVGGRHTRVLATAQSLYAAPVTGRVVEGWWRRGGWEGGGWLALYQPADVVDVLGVYVAQATTTMACSDAPTLALVRLLPAAIQLHPRAAAVNIATTAAALAAAAAPLPPAGELHARGPLADGDADWHVSACWRPEWLRARADALEAMAATSGAAAKAEVGKQAQRPQQQQQPQQQPQPQQQQGRGRRRQGAPPSGQGAADADAPGVADQASGSGGGGGGGGAAAWSAAADAAAAAADRAERLQATLASLRQAADMVERLLQQLPPAGSLARVRLLMEADEDEEEWWRAERERLQEEEEEQARKRRRCGQPAGAGGDSSSSGSSSGSSSSGGGSVADAGVGAGAGVSAAVGSSTAAGVVGGGEGEAPAPLLGAVVWRRVCAAAQDATWALQQLEFTCGDGSSSSNSSSSSSSSWLKTCSYAGCVNLAGDSELGLRLRGCGGGCGAVLYCCRECQVADWKAGHKEACGGRAAAAAPPAAAAGRGAGGGGAAAGAGPGAGGAGPAAAGASTGTGTGTAAAAVATAGAGAGAGTAAAAARGK</sequence>
<gene>
    <name evidence="10" type="ORF">HYH02_010052</name>
</gene>
<organism evidence="10 11">
    <name type="scientific">Chlamydomonas schloesseri</name>
    <dbReference type="NCBI Taxonomy" id="2026947"/>
    <lineage>
        <taxon>Eukaryota</taxon>
        <taxon>Viridiplantae</taxon>
        <taxon>Chlorophyta</taxon>
        <taxon>core chlorophytes</taxon>
        <taxon>Chlorophyceae</taxon>
        <taxon>CS clade</taxon>
        <taxon>Chlamydomonadales</taxon>
        <taxon>Chlamydomonadaceae</taxon>
        <taxon>Chlamydomonas</taxon>
    </lineage>
</organism>
<feature type="compositionally biased region" description="Low complexity" evidence="8">
    <location>
        <begin position="1685"/>
        <end position="1695"/>
    </location>
</feature>
<protein>
    <recommendedName>
        <fullName evidence="9">MYND-type domain-containing protein</fullName>
    </recommendedName>
</protein>
<dbReference type="InterPro" id="IPR002893">
    <property type="entry name" value="Znf_MYND"/>
</dbReference>
<dbReference type="PANTHER" id="PTHR45093:SF2">
    <property type="entry name" value="LISH DOMAIN-CONTAINING PROTEIN"/>
    <property type="match status" value="1"/>
</dbReference>
<evidence type="ECO:0000313" key="10">
    <source>
        <dbReference type="EMBL" id="KAG2441208.1"/>
    </source>
</evidence>
<keyword evidence="7" id="KW-0175">Coiled coil</keyword>
<feature type="compositionally biased region" description="Low complexity" evidence="8">
    <location>
        <begin position="1500"/>
        <end position="1511"/>
    </location>
</feature>
<feature type="region of interest" description="Disordered" evidence="8">
    <location>
        <begin position="510"/>
        <end position="535"/>
    </location>
</feature>
<evidence type="ECO:0000256" key="1">
    <source>
        <dbReference type="ARBA" id="ARBA00004123"/>
    </source>
</evidence>
<keyword evidence="5" id="KW-0539">Nucleus</keyword>
<feature type="domain" description="MYND-type" evidence="9">
    <location>
        <begin position="1601"/>
        <end position="1649"/>
    </location>
</feature>
<keyword evidence="2" id="KW-0479">Metal-binding</keyword>
<dbReference type="PANTHER" id="PTHR45093">
    <property type="entry name" value="TRANSCRIPTION ACTIVATOR MSS11"/>
    <property type="match status" value="1"/>
</dbReference>
<feature type="compositionally biased region" description="Low complexity" evidence="8">
    <location>
        <begin position="1003"/>
        <end position="1020"/>
    </location>
</feature>
<feature type="compositionally biased region" description="Low complexity" evidence="8">
    <location>
        <begin position="1374"/>
        <end position="1395"/>
    </location>
</feature>
<comment type="caution">
    <text evidence="10">The sequence shown here is derived from an EMBL/GenBank/DDBJ whole genome shotgun (WGS) entry which is preliminary data.</text>
</comment>
<feature type="region of interest" description="Disordered" evidence="8">
    <location>
        <begin position="1674"/>
        <end position="1695"/>
    </location>
</feature>
<accession>A0A835W8A4</accession>
<reference evidence="10" key="1">
    <citation type="journal article" date="2020" name="bioRxiv">
        <title>Comparative genomics of Chlamydomonas.</title>
        <authorList>
            <person name="Craig R.J."/>
            <person name="Hasan A.R."/>
            <person name="Ness R.W."/>
            <person name="Keightley P.D."/>
        </authorList>
    </citation>
    <scope>NUCLEOTIDE SEQUENCE</scope>
    <source>
        <strain evidence="10">CCAP 11/173</strain>
    </source>
</reference>
<name>A0A835W8A4_9CHLO</name>
<keyword evidence="4" id="KW-0862">Zinc</keyword>